<sequence length="363" mass="41407">MVELLYEIKELALKYRKTENKSLLIARGSTLLILGALLCGYFAIIVAFLATDKGVIKSQLQQAPQIPIPGRLVVVKIFRDTSHLSNSHLHLKHTYATDGSESTSDICAPYVTQPACNKSDVDARWHGWFTATEGLVFNQTKKLNAVWYTISIDDPRYTRGNDTGMLVRAFDSDFNPRTVPASVHARAQEIDPEFYATLENLNLHVIGFQQVNWMFINRHIRKKMVPSFWAVLGVPPSYFDTSYITTRYESVTDPKTAPTYANQSINGTQLYSNLYMGAMDWFQDAFCLRRRVKRSLHKQYPKSIPLIEKPGYDETIIERINYLEQFLKQFICDVDYMEDARAEKELNEADGGWEDDGSGTGML</sequence>
<gene>
    <name evidence="1" type="ORF">ACOLOM_LOCUS2528</name>
</gene>
<dbReference type="Proteomes" id="UP000789525">
    <property type="component" value="Unassembled WGS sequence"/>
</dbReference>
<evidence type="ECO:0000313" key="1">
    <source>
        <dbReference type="EMBL" id="CAG8494660.1"/>
    </source>
</evidence>
<comment type="caution">
    <text evidence="1">The sequence shown here is derived from an EMBL/GenBank/DDBJ whole genome shotgun (WGS) entry which is preliminary data.</text>
</comment>
<name>A0ACA9KVX2_9GLOM</name>
<dbReference type="EMBL" id="CAJVPT010003352">
    <property type="protein sequence ID" value="CAG8494660.1"/>
    <property type="molecule type" value="Genomic_DNA"/>
</dbReference>
<proteinExistence type="predicted"/>
<evidence type="ECO:0000313" key="2">
    <source>
        <dbReference type="Proteomes" id="UP000789525"/>
    </source>
</evidence>
<organism evidence="1 2">
    <name type="scientific">Acaulospora colombiana</name>
    <dbReference type="NCBI Taxonomy" id="27376"/>
    <lineage>
        <taxon>Eukaryota</taxon>
        <taxon>Fungi</taxon>
        <taxon>Fungi incertae sedis</taxon>
        <taxon>Mucoromycota</taxon>
        <taxon>Glomeromycotina</taxon>
        <taxon>Glomeromycetes</taxon>
        <taxon>Diversisporales</taxon>
        <taxon>Acaulosporaceae</taxon>
        <taxon>Acaulospora</taxon>
    </lineage>
</organism>
<protein>
    <submittedName>
        <fullName evidence="1">3237_t:CDS:1</fullName>
    </submittedName>
</protein>
<reference evidence="1" key="1">
    <citation type="submission" date="2021-06" db="EMBL/GenBank/DDBJ databases">
        <authorList>
            <person name="Kallberg Y."/>
            <person name="Tangrot J."/>
            <person name="Rosling A."/>
        </authorList>
    </citation>
    <scope>NUCLEOTIDE SEQUENCE</scope>
    <source>
        <strain evidence="1">CL356</strain>
    </source>
</reference>
<keyword evidence="2" id="KW-1185">Reference proteome</keyword>
<accession>A0ACA9KVX2</accession>